<dbReference type="PROSITE" id="PS50893">
    <property type="entry name" value="ABC_TRANSPORTER_2"/>
    <property type="match status" value="1"/>
</dbReference>
<dbReference type="AlphaFoldDB" id="W0FCB0"/>
<keyword evidence="10" id="KW-1133">Transmembrane helix</keyword>
<dbReference type="GO" id="GO:0006508">
    <property type="term" value="P:proteolysis"/>
    <property type="evidence" value="ECO:0007669"/>
    <property type="project" value="UniProtKB-KW"/>
</dbReference>
<evidence type="ECO:0000256" key="11">
    <source>
        <dbReference type="ARBA" id="ARBA00023136"/>
    </source>
</evidence>
<dbReference type="InterPro" id="IPR003593">
    <property type="entry name" value="AAA+_ATPase"/>
</dbReference>
<dbReference type="PROSITE" id="PS50929">
    <property type="entry name" value="ABC_TM1F"/>
    <property type="match status" value="1"/>
</dbReference>
<dbReference type="InterPro" id="IPR039421">
    <property type="entry name" value="Type_1_exporter"/>
</dbReference>
<keyword evidence="9" id="KW-0653">Protein transport</keyword>
<dbReference type="PATRIC" id="fig|2751.33.peg.613"/>
<reference evidence="13" key="1">
    <citation type="journal article" date="2014" name="Int. J. Food Microbiol.">
        <title>Purification and characterization of antimicrobial peptides from fish isolate Carnobacterium maltaromaticum C2: Carnobacteriocin X and carnolysins A1 and A2.</title>
        <authorList>
            <person name="Tulini F.L."/>
            <person name="Lohans C.T."/>
            <person name="Bordon K.C."/>
            <person name="Zheng J."/>
            <person name="Arantes E.C."/>
            <person name="Vederas J.C."/>
            <person name="De Martinis E.C."/>
        </authorList>
    </citation>
    <scope>NUCLEOTIDE SEQUENCE</scope>
    <source>
        <strain evidence="13">C2</strain>
    </source>
</reference>
<dbReference type="Pfam" id="PF00005">
    <property type="entry name" value="ABC_tran"/>
    <property type="match status" value="1"/>
</dbReference>
<keyword evidence="6" id="KW-0547">Nucleotide-binding</keyword>
<gene>
    <name evidence="13" type="primary">crnT</name>
</gene>
<dbReference type="PROSITE" id="PS50990">
    <property type="entry name" value="PEPTIDASE_C39"/>
    <property type="match status" value="1"/>
</dbReference>
<evidence type="ECO:0000256" key="12">
    <source>
        <dbReference type="ARBA" id="ARBA00043264"/>
    </source>
</evidence>
<dbReference type="GO" id="GO:0016887">
    <property type="term" value="F:ATP hydrolysis activity"/>
    <property type="evidence" value="ECO:0007669"/>
    <property type="project" value="InterPro"/>
</dbReference>
<comment type="subcellular location">
    <subcellularLocation>
        <location evidence="1">Cell membrane</location>
        <topology evidence="1">Multi-pass membrane protein</topology>
    </subcellularLocation>
</comment>
<dbReference type="SUPFAM" id="SSF90123">
    <property type="entry name" value="ABC transporter transmembrane region"/>
    <property type="match status" value="1"/>
</dbReference>
<dbReference type="GO" id="GO:0140359">
    <property type="term" value="F:ABC-type transporter activity"/>
    <property type="evidence" value="ECO:0007669"/>
    <property type="project" value="InterPro"/>
</dbReference>
<dbReference type="SMART" id="SM00382">
    <property type="entry name" value="AAA"/>
    <property type="match status" value="1"/>
</dbReference>
<dbReference type="Gene3D" id="1.20.1560.10">
    <property type="entry name" value="ABC transporter type 1, transmembrane domain"/>
    <property type="match status" value="1"/>
</dbReference>
<keyword evidence="12" id="KW-0080">Bacteriocin transport</keyword>
<dbReference type="RefSeq" id="WP_056999990.1">
    <property type="nucleotide sequence ID" value="NZ_BJOJ01000049.1"/>
</dbReference>
<keyword evidence="7" id="KW-0378">Hydrolase</keyword>
<keyword evidence="4" id="KW-0645">Protease</keyword>
<dbReference type="InterPro" id="IPR017871">
    <property type="entry name" value="ABC_transporter-like_CS"/>
</dbReference>
<evidence type="ECO:0000256" key="1">
    <source>
        <dbReference type="ARBA" id="ARBA00004651"/>
    </source>
</evidence>
<dbReference type="InterPro" id="IPR005074">
    <property type="entry name" value="Peptidase_C39"/>
</dbReference>
<dbReference type="SUPFAM" id="SSF52540">
    <property type="entry name" value="P-loop containing nucleoside triphosphate hydrolases"/>
    <property type="match status" value="1"/>
</dbReference>
<name>W0FCB0_CARML</name>
<dbReference type="GO" id="GO:0015031">
    <property type="term" value="P:protein transport"/>
    <property type="evidence" value="ECO:0007669"/>
    <property type="project" value="UniProtKB-KW"/>
</dbReference>
<keyword evidence="2" id="KW-0813">Transport</keyword>
<evidence type="ECO:0000256" key="7">
    <source>
        <dbReference type="ARBA" id="ARBA00022807"/>
    </source>
</evidence>
<dbReference type="GO" id="GO:0005886">
    <property type="term" value="C:plasma membrane"/>
    <property type="evidence" value="ECO:0007669"/>
    <property type="project" value="UniProtKB-SubCell"/>
</dbReference>
<evidence type="ECO:0000256" key="6">
    <source>
        <dbReference type="ARBA" id="ARBA00022741"/>
    </source>
</evidence>
<dbReference type="GO" id="GO:0034040">
    <property type="term" value="F:ATPase-coupled lipid transmembrane transporter activity"/>
    <property type="evidence" value="ECO:0007669"/>
    <property type="project" value="TreeGrafter"/>
</dbReference>
<keyword evidence="3" id="KW-1003">Cell membrane</keyword>
<evidence type="ECO:0000256" key="5">
    <source>
        <dbReference type="ARBA" id="ARBA00022692"/>
    </source>
</evidence>
<sequence length="696" mass="79897">MKIRFQQQSEHSECGLACATMLIDYWSEKVNLTEMRERYGVPNGGYNLAQIQLILRDADIDVKAVKSEAKSINAVPVPFIAFWKNKHFIIVEKVTHKHIVVVDPARGKRKISHLEFEDGYSNICMYITTKRTRKYQQPKLNPVLKELVKNNKKNFIKTFFIFLVIQCISIYIPYAIRWIIDGEEKDMRKIIFYASFLISSYFIANVFRTKLIVLLQTSTDKDLLSRTIIQLLDLPYSYFVNRSKGELIYRINSNAYIRQILIDQVINTVIDLFFFAFYLIVMWTFNKTLTIITIFIAIVTIFFSYLNTKIMKKIAQNEMVVLTNSQELINEMVNNIFTIKSTNSQKNMYEKWEKNYDEQIIYEKEKAKYNSFLANIPQTIQTFYSLIIYAVGYFLIINSMTTIGNIVAFSTIGISFLTPITSILNSYTQFQTVKVYLDRLFDILETKSESSLLGNEELKDYSGDVTIKDVMYKYSSFSEEAIKNISLTIKPRQKVAIVGASGSGKSTLLKVVAGLYQSSKGNIYYGNQNIKDLDIHKLRDSIGVVLQENVLFNGTFRENITMGRNHTDKEITEIIKAVGLSELVSSFPLALETQISELGQNMSGGQRQKVSIARTIITKPKIIFLDEPTSALDNISENVVMNCLFNIDTTLIVVAHRLSTIQNFDKIVVMDKGEVVGVGNHAELLNTNKYYQNLYQ</sequence>
<dbReference type="CDD" id="cd18555">
    <property type="entry name" value="ABC_6TM_T1SS_like"/>
    <property type="match status" value="1"/>
</dbReference>
<dbReference type="Gene3D" id="3.90.70.10">
    <property type="entry name" value="Cysteine proteinases"/>
    <property type="match status" value="1"/>
</dbReference>
<dbReference type="InterPro" id="IPR011527">
    <property type="entry name" value="ABC1_TM_dom"/>
</dbReference>
<evidence type="ECO:0000256" key="4">
    <source>
        <dbReference type="ARBA" id="ARBA00022670"/>
    </source>
</evidence>
<keyword evidence="5" id="KW-0812">Transmembrane</keyword>
<dbReference type="PANTHER" id="PTHR24221">
    <property type="entry name" value="ATP-BINDING CASSETTE SUB-FAMILY B"/>
    <property type="match status" value="1"/>
</dbReference>
<dbReference type="Pfam" id="PF00664">
    <property type="entry name" value="ABC_membrane"/>
    <property type="match status" value="1"/>
</dbReference>
<dbReference type="GO" id="GO:0005524">
    <property type="term" value="F:ATP binding"/>
    <property type="evidence" value="ECO:0007669"/>
    <property type="project" value="UniProtKB-KW"/>
</dbReference>
<dbReference type="PANTHER" id="PTHR24221:SF654">
    <property type="entry name" value="ATP-BINDING CASSETTE SUB-FAMILY B MEMBER 6"/>
    <property type="match status" value="1"/>
</dbReference>
<dbReference type="MEROPS" id="C39.004"/>
<keyword evidence="8" id="KW-0067">ATP-binding</keyword>
<evidence type="ECO:0000313" key="13">
    <source>
        <dbReference type="EMBL" id="AHF21240.1"/>
    </source>
</evidence>
<keyword evidence="11" id="KW-0472">Membrane</keyword>
<evidence type="ECO:0000256" key="2">
    <source>
        <dbReference type="ARBA" id="ARBA00022448"/>
    </source>
</evidence>
<keyword evidence="7" id="KW-0788">Thiol protease</keyword>
<dbReference type="InterPro" id="IPR027417">
    <property type="entry name" value="P-loop_NTPase"/>
</dbReference>
<organism evidence="13">
    <name type="scientific">Carnobacterium maltaromaticum</name>
    <name type="common">Carnobacterium piscicola</name>
    <dbReference type="NCBI Taxonomy" id="2751"/>
    <lineage>
        <taxon>Bacteria</taxon>
        <taxon>Bacillati</taxon>
        <taxon>Bacillota</taxon>
        <taxon>Bacilli</taxon>
        <taxon>Lactobacillales</taxon>
        <taxon>Carnobacteriaceae</taxon>
        <taxon>Carnobacterium</taxon>
    </lineage>
</organism>
<evidence type="ECO:0000256" key="9">
    <source>
        <dbReference type="ARBA" id="ARBA00022927"/>
    </source>
</evidence>
<dbReference type="InterPro" id="IPR036640">
    <property type="entry name" value="ABC1_TM_sf"/>
</dbReference>
<evidence type="ECO:0000256" key="10">
    <source>
        <dbReference type="ARBA" id="ARBA00022989"/>
    </source>
</evidence>
<accession>W0FCB0</accession>
<dbReference type="EMBL" id="KF573751">
    <property type="protein sequence ID" value="AHF21240.1"/>
    <property type="molecule type" value="Genomic_DNA"/>
</dbReference>
<dbReference type="PROSITE" id="PS00211">
    <property type="entry name" value="ABC_TRANSPORTER_1"/>
    <property type="match status" value="1"/>
</dbReference>
<protein>
    <submittedName>
        <fullName evidence="13">CrnT</fullName>
    </submittedName>
</protein>
<proteinExistence type="predicted"/>
<dbReference type="InterPro" id="IPR003439">
    <property type="entry name" value="ABC_transporter-like_ATP-bd"/>
</dbReference>
<evidence type="ECO:0000256" key="3">
    <source>
        <dbReference type="ARBA" id="ARBA00022475"/>
    </source>
</evidence>
<dbReference type="Gene3D" id="3.40.50.300">
    <property type="entry name" value="P-loop containing nucleotide triphosphate hydrolases"/>
    <property type="match status" value="1"/>
</dbReference>
<dbReference type="GO" id="GO:0043213">
    <property type="term" value="P:bacteriocin transport"/>
    <property type="evidence" value="ECO:0007669"/>
    <property type="project" value="UniProtKB-KW"/>
</dbReference>
<dbReference type="FunFam" id="3.40.50.300:FF:000299">
    <property type="entry name" value="ABC transporter ATP-binding protein/permease"/>
    <property type="match status" value="1"/>
</dbReference>
<dbReference type="Pfam" id="PF03412">
    <property type="entry name" value="Peptidase_C39"/>
    <property type="match status" value="1"/>
</dbReference>
<dbReference type="GO" id="GO:0008234">
    <property type="term" value="F:cysteine-type peptidase activity"/>
    <property type="evidence" value="ECO:0007669"/>
    <property type="project" value="UniProtKB-KW"/>
</dbReference>
<evidence type="ECO:0000256" key="8">
    <source>
        <dbReference type="ARBA" id="ARBA00022840"/>
    </source>
</evidence>